<dbReference type="Gene3D" id="3.40.50.1100">
    <property type="match status" value="2"/>
</dbReference>
<evidence type="ECO:0000256" key="12">
    <source>
        <dbReference type="PIRSR" id="PIRSR605856-51"/>
    </source>
</evidence>
<evidence type="ECO:0000256" key="1">
    <source>
        <dbReference type="ARBA" id="ARBA00001933"/>
    </source>
</evidence>
<dbReference type="InterPro" id="IPR005856">
    <property type="entry name" value="Cys_synth"/>
</dbReference>
<reference evidence="15 16" key="1">
    <citation type="submission" date="2019-09" db="EMBL/GenBank/DDBJ databases">
        <title>Vibrio Fortis S7-72.</title>
        <authorList>
            <person name="Das S.K."/>
        </authorList>
    </citation>
    <scope>NUCLEOTIDE SEQUENCE [LARGE SCALE GENOMIC DNA]</scope>
    <source>
        <strain evidence="15 16">S7-72</strain>
    </source>
</reference>
<dbReference type="NCBIfam" id="TIGR01139">
    <property type="entry name" value="cysK"/>
    <property type="match status" value="1"/>
</dbReference>
<evidence type="ECO:0000256" key="7">
    <source>
        <dbReference type="ARBA" id="ARBA00022679"/>
    </source>
</evidence>
<dbReference type="UniPathway" id="UPA00136">
    <property type="reaction ID" value="UER00200"/>
</dbReference>
<comment type="caution">
    <text evidence="15">The sequence shown here is derived from an EMBL/GenBank/DDBJ whole genome shotgun (WGS) entry which is preliminary data.</text>
</comment>
<feature type="binding site" evidence="11">
    <location>
        <begin position="178"/>
        <end position="182"/>
    </location>
    <ligand>
        <name>pyridoxal 5'-phosphate</name>
        <dbReference type="ChEBI" id="CHEBI:597326"/>
    </ligand>
</feature>
<keyword evidence="6 13" id="KW-0028">Amino-acid biosynthesis</keyword>
<evidence type="ECO:0000256" key="6">
    <source>
        <dbReference type="ARBA" id="ARBA00022605"/>
    </source>
</evidence>
<feature type="binding site" evidence="11">
    <location>
        <position position="73"/>
    </location>
    <ligand>
        <name>pyridoxal 5'-phosphate</name>
        <dbReference type="ChEBI" id="CHEBI:597326"/>
    </ligand>
</feature>
<dbReference type="SUPFAM" id="SSF53686">
    <property type="entry name" value="Tryptophan synthase beta subunit-like PLP-dependent enzymes"/>
    <property type="match status" value="1"/>
</dbReference>
<dbReference type="InterPro" id="IPR001216">
    <property type="entry name" value="P-phosphate_BS"/>
</dbReference>
<evidence type="ECO:0000313" key="16">
    <source>
        <dbReference type="Proteomes" id="UP000326687"/>
    </source>
</evidence>
<dbReference type="PROSITE" id="PS00901">
    <property type="entry name" value="CYS_SYNTHASE"/>
    <property type="match status" value="1"/>
</dbReference>
<evidence type="ECO:0000256" key="11">
    <source>
        <dbReference type="PIRSR" id="PIRSR605856-50"/>
    </source>
</evidence>
<dbReference type="EC" id="2.5.1.47" evidence="4 13"/>
<dbReference type="NCBIfam" id="TIGR01136">
    <property type="entry name" value="cysKM"/>
    <property type="match status" value="1"/>
</dbReference>
<dbReference type="EMBL" id="VXDD01000001">
    <property type="protein sequence ID" value="KAB0304452.1"/>
    <property type="molecule type" value="Genomic_DNA"/>
</dbReference>
<comment type="cofactor">
    <cofactor evidence="1 11 13">
        <name>pyridoxal 5'-phosphate</name>
        <dbReference type="ChEBI" id="CHEBI:597326"/>
    </cofactor>
</comment>
<dbReference type="InterPro" id="IPR005859">
    <property type="entry name" value="CysK"/>
</dbReference>
<feature type="domain" description="Tryptophan synthase beta chain-like PALP" evidence="14">
    <location>
        <begin position="11"/>
        <end position="300"/>
    </location>
</feature>
<name>A0A5N3SDN6_9VIBR</name>
<evidence type="ECO:0000256" key="9">
    <source>
        <dbReference type="ARBA" id="ARBA00023192"/>
    </source>
</evidence>
<dbReference type="InterPro" id="IPR050214">
    <property type="entry name" value="Cys_Synth/Cystath_Beta-Synth"/>
</dbReference>
<comment type="pathway">
    <text evidence="2">Amino-acid biosynthesis; L-cysteine biosynthesis; L-cysteine from L-serine: step 2/2.</text>
</comment>
<dbReference type="AlphaFoldDB" id="A0A5N3SDN6"/>
<dbReference type="Pfam" id="PF00291">
    <property type="entry name" value="PALP"/>
    <property type="match status" value="1"/>
</dbReference>
<feature type="modified residue" description="N6-(pyridoxal phosphate)lysine" evidence="12">
    <location>
        <position position="43"/>
    </location>
</feature>
<comment type="catalytic activity">
    <reaction evidence="10 13">
        <text>O-acetyl-L-serine + hydrogen sulfide = L-cysteine + acetate</text>
        <dbReference type="Rhea" id="RHEA:14829"/>
        <dbReference type="ChEBI" id="CHEBI:29919"/>
        <dbReference type="ChEBI" id="CHEBI:30089"/>
        <dbReference type="ChEBI" id="CHEBI:35235"/>
        <dbReference type="ChEBI" id="CHEBI:58340"/>
        <dbReference type="EC" id="2.5.1.47"/>
    </reaction>
</comment>
<organism evidence="15 16">
    <name type="scientific">Vibrio fortis</name>
    <dbReference type="NCBI Taxonomy" id="212667"/>
    <lineage>
        <taxon>Bacteria</taxon>
        <taxon>Pseudomonadati</taxon>
        <taxon>Pseudomonadota</taxon>
        <taxon>Gammaproteobacteria</taxon>
        <taxon>Vibrionales</taxon>
        <taxon>Vibrionaceae</taxon>
        <taxon>Vibrio</taxon>
    </lineage>
</organism>
<comment type="similarity">
    <text evidence="3 13">Belongs to the cysteine synthase/cystathionine beta-synthase family.</text>
</comment>
<sequence length="322" mass="34522">MRNNIAEDNSYTIGQTPLVRLNRVSNGRVLAKIESRNPSFSVKCRIGANMIWQAEKLGKLVPGIELVEPTSGNTGIALAYVAAARGYKLTLTMPESMSLERRKLLKALGANLVLTEAAKGMKGAIDKAQQIVDANPNKYLLLQQFDNPANPEIHVKTTGPEIWDATQGQVDVFVAGVGTGGTITGVSRYLKNYQKKPVLSVAVEPAESPVISQSLAGEEIQPAPHKIQGIGAGFIPGNLDLTLIDHVERVTSQEAIDMANRLMKEEGILAGISSGAAVVAANRIADMHEYRGKNIVTVLPSSGERYLSSALFAGMFDEKSSN</sequence>
<evidence type="ECO:0000259" key="14">
    <source>
        <dbReference type="Pfam" id="PF00291"/>
    </source>
</evidence>
<dbReference type="PANTHER" id="PTHR10314">
    <property type="entry name" value="CYSTATHIONINE BETA-SYNTHASE"/>
    <property type="match status" value="1"/>
</dbReference>
<dbReference type="FunFam" id="3.40.50.1100:FF:000002">
    <property type="entry name" value="Cysteine synthase"/>
    <property type="match status" value="1"/>
</dbReference>
<protein>
    <recommendedName>
        <fullName evidence="5 13">Cysteine synthase</fullName>
        <ecNumber evidence="4 13">2.5.1.47</ecNumber>
    </recommendedName>
</protein>
<keyword evidence="7 13" id="KW-0808">Transferase</keyword>
<evidence type="ECO:0000256" key="5">
    <source>
        <dbReference type="ARBA" id="ARBA00019371"/>
    </source>
</evidence>
<evidence type="ECO:0000313" key="15">
    <source>
        <dbReference type="EMBL" id="KAB0304452.1"/>
    </source>
</evidence>
<evidence type="ECO:0000256" key="10">
    <source>
        <dbReference type="ARBA" id="ARBA00047931"/>
    </source>
</evidence>
<gene>
    <name evidence="15" type="primary">cysK</name>
    <name evidence="15" type="ORF">F2Z80_11205</name>
</gene>
<dbReference type="FunFam" id="3.40.50.1100:FF:000118">
    <property type="entry name" value="Related to CYS4-cystathionine beta-synthase"/>
    <property type="match status" value="1"/>
</dbReference>
<dbReference type="RefSeq" id="WP_150895746.1">
    <property type="nucleotide sequence ID" value="NZ_VXDD01000001.1"/>
</dbReference>
<keyword evidence="9 13" id="KW-0198">Cysteine biosynthesis</keyword>
<dbReference type="CDD" id="cd01561">
    <property type="entry name" value="CBS_like"/>
    <property type="match status" value="1"/>
</dbReference>
<dbReference type="InterPro" id="IPR036052">
    <property type="entry name" value="TrpB-like_PALP_sf"/>
</dbReference>
<accession>A0A5N3SDN6</accession>
<dbReference type="Proteomes" id="UP000326687">
    <property type="component" value="Unassembled WGS sequence"/>
</dbReference>
<evidence type="ECO:0000256" key="8">
    <source>
        <dbReference type="ARBA" id="ARBA00022898"/>
    </source>
</evidence>
<proteinExistence type="inferred from homology"/>
<evidence type="ECO:0000256" key="4">
    <source>
        <dbReference type="ARBA" id="ARBA00012681"/>
    </source>
</evidence>
<dbReference type="GO" id="GO:0006535">
    <property type="term" value="P:cysteine biosynthetic process from serine"/>
    <property type="evidence" value="ECO:0007669"/>
    <property type="project" value="UniProtKB-UniRule"/>
</dbReference>
<dbReference type="InterPro" id="IPR001926">
    <property type="entry name" value="TrpB-like_PALP"/>
</dbReference>
<dbReference type="NCBIfam" id="NF007989">
    <property type="entry name" value="PRK10717.1"/>
    <property type="match status" value="1"/>
</dbReference>
<evidence type="ECO:0000256" key="13">
    <source>
        <dbReference type="RuleBase" id="RU003985"/>
    </source>
</evidence>
<feature type="binding site" evidence="11">
    <location>
        <position position="273"/>
    </location>
    <ligand>
        <name>pyridoxal 5'-phosphate</name>
        <dbReference type="ChEBI" id="CHEBI:597326"/>
    </ligand>
</feature>
<keyword evidence="8 11" id="KW-0663">Pyridoxal phosphate</keyword>
<dbReference type="GO" id="GO:0004124">
    <property type="term" value="F:cysteine synthase activity"/>
    <property type="evidence" value="ECO:0007669"/>
    <property type="project" value="UniProtKB-UniRule"/>
</dbReference>
<evidence type="ECO:0000256" key="2">
    <source>
        <dbReference type="ARBA" id="ARBA00004962"/>
    </source>
</evidence>
<evidence type="ECO:0000256" key="3">
    <source>
        <dbReference type="ARBA" id="ARBA00007103"/>
    </source>
</evidence>